<feature type="coiled-coil region" evidence="1">
    <location>
        <begin position="334"/>
        <end position="361"/>
    </location>
</feature>
<keyword evidence="1" id="KW-0175">Coiled coil</keyword>
<dbReference type="Proteomes" id="UP000032304">
    <property type="component" value="Chromosome 9"/>
</dbReference>
<keyword evidence="4" id="KW-1185">Reference proteome</keyword>
<reference evidence="3 4" key="1">
    <citation type="journal article" date="2012" name="Nature">
        <title>Repeated polyploidization of Gossypium genomes and the evolution of spinnable cotton fibres.</title>
        <authorList>
            <person name="Paterson A.H."/>
            <person name="Wendel J.F."/>
            <person name="Gundlach H."/>
            <person name="Guo H."/>
            <person name="Jenkins J."/>
            <person name="Jin D."/>
            <person name="Llewellyn D."/>
            <person name="Showmaker K.C."/>
            <person name="Shu S."/>
            <person name="Udall J."/>
            <person name="Yoo M.J."/>
            <person name="Byers R."/>
            <person name="Chen W."/>
            <person name="Doron-Faigenboim A."/>
            <person name="Duke M.V."/>
            <person name="Gong L."/>
            <person name="Grimwood J."/>
            <person name="Grover C."/>
            <person name="Grupp K."/>
            <person name="Hu G."/>
            <person name="Lee T.H."/>
            <person name="Li J."/>
            <person name="Lin L."/>
            <person name="Liu T."/>
            <person name="Marler B.S."/>
            <person name="Page J.T."/>
            <person name="Roberts A.W."/>
            <person name="Romanel E."/>
            <person name="Sanders W.S."/>
            <person name="Szadkowski E."/>
            <person name="Tan X."/>
            <person name="Tang H."/>
            <person name="Xu C."/>
            <person name="Wang J."/>
            <person name="Wang Z."/>
            <person name="Zhang D."/>
            <person name="Zhang L."/>
            <person name="Ashrafi H."/>
            <person name="Bedon F."/>
            <person name="Bowers J.E."/>
            <person name="Brubaker C.L."/>
            <person name="Chee P.W."/>
            <person name="Das S."/>
            <person name="Gingle A.R."/>
            <person name="Haigler C.H."/>
            <person name="Harker D."/>
            <person name="Hoffmann L.V."/>
            <person name="Hovav R."/>
            <person name="Jones D.C."/>
            <person name="Lemke C."/>
            <person name="Mansoor S."/>
            <person name="ur Rahman M."/>
            <person name="Rainville L.N."/>
            <person name="Rambani A."/>
            <person name="Reddy U.K."/>
            <person name="Rong J.K."/>
            <person name="Saranga Y."/>
            <person name="Scheffler B.E."/>
            <person name="Scheffler J.A."/>
            <person name="Stelly D.M."/>
            <person name="Triplett B.A."/>
            <person name="Van Deynze A."/>
            <person name="Vaslin M.F."/>
            <person name="Waghmare V.N."/>
            <person name="Walford S.A."/>
            <person name="Wright R.J."/>
            <person name="Zaki E.A."/>
            <person name="Zhang T."/>
            <person name="Dennis E.S."/>
            <person name="Mayer K.F."/>
            <person name="Peterson D.G."/>
            <person name="Rokhsar D.S."/>
            <person name="Wang X."/>
            <person name="Schmutz J."/>
        </authorList>
    </citation>
    <scope>NUCLEOTIDE SEQUENCE [LARGE SCALE GENOMIC DNA]</scope>
</reference>
<dbReference type="EMBL" id="CM001748">
    <property type="protein sequence ID" value="KJB61613.1"/>
    <property type="molecule type" value="Genomic_DNA"/>
</dbReference>
<accession>A0A0D2SEM6</accession>
<feature type="compositionally biased region" description="Basic and acidic residues" evidence="2">
    <location>
        <begin position="96"/>
        <end position="118"/>
    </location>
</feature>
<evidence type="ECO:0000256" key="2">
    <source>
        <dbReference type="SAM" id="MobiDB-lite"/>
    </source>
</evidence>
<name>A0A0D2SEM6_GOSRA</name>
<sequence length="405" mass="44979">MEGCSSNGSASFLGSNIPNELQLPHQTDSSDGVDEWLRIQNCGLVQDDVYFSAGDDGPTDQSLLDQHHQFNQEETPEASYQTVSEGGARSKLTPAQRKENKRRSDYKYRQKRKVKEDEQNGEIKRLKVENGELKAQLGLPLSNAQFQAAAQQRQDGYITQSTGKQLHPQTVTVHGTNSEAVGKGTVPVNVVDGNDGIENNQTGSEVETCSNNEAAITDILMKLDADDESRVKFSDFTGLHGERISVGKYSFPPALHPIVNNIIEVYGDIVYIMFCASVEEMSNLRLEHVTEDLILKWRDAIKDALRINFKVDFAMEHLKKIACAYIGLMERQKLDSAGLRISKLEAALSTAKEEHAKICEQSKVFIDAAEEFNDKPVSSGMFKRPGQINIELELTNEPDSSTLIL</sequence>
<dbReference type="PANTHER" id="PTHR35021">
    <property type="match status" value="1"/>
</dbReference>
<protein>
    <recommendedName>
        <fullName evidence="5">BZIP domain-containing protein</fullName>
    </recommendedName>
</protein>
<evidence type="ECO:0008006" key="5">
    <source>
        <dbReference type="Google" id="ProtNLM"/>
    </source>
</evidence>
<dbReference type="OMA" id="DIVYIMF"/>
<feature type="region of interest" description="Disordered" evidence="2">
    <location>
        <begin position="71"/>
        <end position="118"/>
    </location>
</feature>
<proteinExistence type="predicted"/>
<dbReference type="Gramene" id="KJB61613">
    <property type="protein sequence ID" value="KJB61613"/>
    <property type="gene ID" value="B456_009G369900"/>
</dbReference>
<evidence type="ECO:0000256" key="1">
    <source>
        <dbReference type="SAM" id="Coils"/>
    </source>
</evidence>
<organism evidence="3 4">
    <name type="scientific">Gossypium raimondii</name>
    <name type="common">Peruvian cotton</name>
    <name type="synonym">Gossypium klotzschianum subsp. raimondii</name>
    <dbReference type="NCBI Taxonomy" id="29730"/>
    <lineage>
        <taxon>Eukaryota</taxon>
        <taxon>Viridiplantae</taxon>
        <taxon>Streptophyta</taxon>
        <taxon>Embryophyta</taxon>
        <taxon>Tracheophyta</taxon>
        <taxon>Spermatophyta</taxon>
        <taxon>Magnoliopsida</taxon>
        <taxon>eudicotyledons</taxon>
        <taxon>Gunneridae</taxon>
        <taxon>Pentapetalae</taxon>
        <taxon>rosids</taxon>
        <taxon>malvids</taxon>
        <taxon>Malvales</taxon>
        <taxon>Malvaceae</taxon>
        <taxon>Malvoideae</taxon>
        <taxon>Gossypium</taxon>
    </lineage>
</organism>
<evidence type="ECO:0000313" key="4">
    <source>
        <dbReference type="Proteomes" id="UP000032304"/>
    </source>
</evidence>
<dbReference type="AlphaFoldDB" id="A0A0D2SEM6"/>
<evidence type="ECO:0000313" key="3">
    <source>
        <dbReference type="EMBL" id="KJB61613.1"/>
    </source>
</evidence>
<dbReference type="PANTHER" id="PTHR35021:SF7">
    <property type="entry name" value="PROTEIN FB17, PUTATIVE-RELATED"/>
    <property type="match status" value="1"/>
</dbReference>
<gene>
    <name evidence="3" type="ORF">B456_009G369900</name>
</gene>
<feature type="region of interest" description="Disordered" evidence="2">
    <location>
        <begin position="1"/>
        <end position="30"/>
    </location>
</feature>